<accession>A0A8H7PNK4</accession>
<evidence type="ECO:0000313" key="6">
    <source>
        <dbReference type="EMBL" id="KAG2177103.1"/>
    </source>
</evidence>
<dbReference type="Pfam" id="PF23152">
    <property type="entry name" value="GDH_2nd"/>
    <property type="match status" value="1"/>
</dbReference>
<dbReference type="PANTHER" id="PTHR11606:SF24">
    <property type="entry name" value="NAD-SPECIFIC GLUTAMATE DEHYDROGENASE"/>
    <property type="match status" value="1"/>
</dbReference>
<dbReference type="SUPFAM" id="SSF53223">
    <property type="entry name" value="Aminoacid dehydrogenase-like, N-terminal domain"/>
    <property type="match status" value="1"/>
</dbReference>
<protein>
    <recommendedName>
        <fullName evidence="4">NAD-specific glutamate dehydrogenase</fullName>
        <ecNumber evidence="4">1.4.1.2</ecNumber>
    </recommendedName>
</protein>
<sequence>MTVANNQAAAERLLVPDMVDKSHTVKNVSGYTANVFPGKQEQMVSVCEYLSGVGFLPKDLVQNEVSWFYGNLGIDDYYFALETVDTIANHIMALYGAKILAFTRHESVLDINLERETEDATVYIHSSKPGVSQLSGPKYEKRIDEKFLDASVRSLAYRLESYRSNGTVSSSLTSQLRCYFVTKCQFVNENPTPEQETDIKQVADITFLKKATDHTLQVYEEVMNNVLQRTGPVIEMYQVEGSREHRLVIGYRQRSTQNFFSAMSDLYHYYDLYSTRKYVEQFSNGVSIMSLYLNPVPNARGFPIEHSIHQVIKETSLIYCLPNTPLQSFFQSNQLSVQETVYGYVGWIFCQHFLNRLGSEYLGLTTILDRSNPTHEEVLNKVKKRLRQETFTREYILDIISQYPELIKVLYANFATIHYVNQREASLQPTLSYQRLSTQEILSEAQLRDKIKHTTSNAHEQMVLESFLTFNKHVLKTNFYQSTKVALSFRMDPSFLPEIEYPNKVYGMFLVVGSEFRGFHVRFRDVARGGIRIIKSRNTEAYSINQRTLFDENYALAATQQRKNKDIPEGGSKGTILLDIDQQDKPRVAFEKYVDSVLDLLIIGKTPGIKETLVDLYNKPEILFFGPDEGTADYMDWASAHARRRNASFWKAFTTGKSQSLGGIPHDLFGMTTRSVHQYVLGIYRKLGLREEECTKLQTGGPDGDLGSNEIKISKDKTLAIVDGSGVLYDADGINREELTRLANARLMISNFNPEKLGKNGFKILVDENNVKLPNGMVVDNGLQFRNTFHVNKLSSAMIFVPCGGRPESVDLGNVNKLLGEDGVPRFKYVVEGANLFFTQEARLRLEKNGVVIFKDASANKGGVTSSSLEVLAALAFNNEEFEEHMCVRDGKVPAFYEAYVQEVQKIIERNAALEFEALWREHHKSKAPLSILSDDLSVAIVQLNEQLQHNSLWNDIELRRHVLEAAFPKLLLDKLGLDTLLQRIPESYVRAIFGASLASQFVYKYGPSPSQFAFFEFMNTFASSIAKKN</sequence>
<keyword evidence="2 4" id="KW-0560">Oxidoreductase</keyword>
<dbReference type="AlphaFoldDB" id="A0A8H7PNK4"/>
<dbReference type="PANTHER" id="PTHR11606">
    <property type="entry name" value="GLUTAMATE DEHYDROGENASE"/>
    <property type="match status" value="1"/>
</dbReference>
<dbReference type="GO" id="GO:0004352">
    <property type="term" value="F:glutamate dehydrogenase (NAD+) activity"/>
    <property type="evidence" value="ECO:0007669"/>
    <property type="project" value="UniProtKB-UniRule"/>
</dbReference>
<evidence type="ECO:0000256" key="3">
    <source>
        <dbReference type="ARBA" id="ARBA00023027"/>
    </source>
</evidence>
<dbReference type="PIRSF" id="PIRSF000184">
    <property type="entry name" value="GDH_NAD"/>
    <property type="match status" value="1"/>
</dbReference>
<evidence type="ECO:0000313" key="7">
    <source>
        <dbReference type="Proteomes" id="UP000654370"/>
    </source>
</evidence>
<dbReference type="InterPro" id="IPR006096">
    <property type="entry name" value="Glu/Leu/Phe/Val/Trp_DH_C"/>
</dbReference>
<gene>
    <name evidence="6" type="ORF">INT43_007759</name>
</gene>
<dbReference type="InterPro" id="IPR036291">
    <property type="entry name" value="NAD(P)-bd_dom_sf"/>
</dbReference>
<proteinExistence type="inferred from homology"/>
<keyword evidence="7" id="KW-1185">Reference proteome</keyword>
<evidence type="ECO:0000256" key="4">
    <source>
        <dbReference type="PIRNR" id="PIRNR000184"/>
    </source>
</evidence>
<dbReference type="OrthoDB" id="184415at2759"/>
<comment type="function">
    <text evidence="4">NAD(+)-dependent glutamate dehydrogenase which degrades glutamate to ammonia and alpha-ketoglutarate.</text>
</comment>
<dbReference type="EC" id="1.4.1.2" evidence="4"/>
<comment type="catalytic activity">
    <reaction evidence="4">
        <text>L-glutamate + NAD(+) + H2O = 2-oxoglutarate + NH4(+) + NADH + H(+)</text>
        <dbReference type="Rhea" id="RHEA:15133"/>
        <dbReference type="ChEBI" id="CHEBI:15377"/>
        <dbReference type="ChEBI" id="CHEBI:15378"/>
        <dbReference type="ChEBI" id="CHEBI:16810"/>
        <dbReference type="ChEBI" id="CHEBI:28938"/>
        <dbReference type="ChEBI" id="CHEBI:29985"/>
        <dbReference type="ChEBI" id="CHEBI:57540"/>
        <dbReference type="ChEBI" id="CHEBI:57945"/>
        <dbReference type="EC" id="1.4.1.2"/>
    </reaction>
</comment>
<dbReference type="EMBL" id="JAEPQZ010000009">
    <property type="protein sequence ID" value="KAG2177103.1"/>
    <property type="molecule type" value="Genomic_DNA"/>
</dbReference>
<dbReference type="InterPro" id="IPR046346">
    <property type="entry name" value="Aminoacid_DH-like_N_sf"/>
</dbReference>
<name>A0A8H7PNK4_MORIS</name>
<dbReference type="GO" id="GO:0006538">
    <property type="term" value="P:L-glutamate catabolic process"/>
    <property type="evidence" value="ECO:0007669"/>
    <property type="project" value="UniProtKB-UniRule"/>
</dbReference>
<dbReference type="SMART" id="SM00839">
    <property type="entry name" value="ELFV_dehydrog"/>
    <property type="match status" value="1"/>
</dbReference>
<comment type="caution">
    <text evidence="6">The sequence shown here is derived from an EMBL/GenBank/DDBJ whole genome shotgun (WGS) entry which is preliminary data.</text>
</comment>
<dbReference type="Pfam" id="PF23147">
    <property type="entry name" value="GDH2_N"/>
    <property type="match status" value="1"/>
</dbReference>
<dbReference type="SUPFAM" id="SSF51735">
    <property type="entry name" value="NAD(P)-binding Rossmann-fold domains"/>
    <property type="match status" value="1"/>
</dbReference>
<feature type="domain" description="Glutamate/phenylalanine/leucine/valine/L-tryptophan dehydrogenase C-terminal" evidence="5">
    <location>
        <begin position="663"/>
        <end position="927"/>
    </location>
</feature>
<keyword evidence="3 4" id="KW-0520">NAD</keyword>
<organism evidence="6 7">
    <name type="scientific">Mortierella isabellina</name>
    <name type="common">Filamentous fungus</name>
    <name type="synonym">Umbelopsis isabellina</name>
    <dbReference type="NCBI Taxonomy" id="91625"/>
    <lineage>
        <taxon>Eukaryota</taxon>
        <taxon>Fungi</taxon>
        <taxon>Fungi incertae sedis</taxon>
        <taxon>Mucoromycota</taxon>
        <taxon>Mucoromycotina</taxon>
        <taxon>Umbelopsidomycetes</taxon>
        <taxon>Umbelopsidales</taxon>
        <taxon>Umbelopsidaceae</taxon>
        <taxon>Umbelopsis</taxon>
    </lineage>
</organism>
<dbReference type="GO" id="GO:0005739">
    <property type="term" value="C:mitochondrion"/>
    <property type="evidence" value="ECO:0007669"/>
    <property type="project" value="UniProtKB-UniRule"/>
</dbReference>
<comment type="similarity">
    <text evidence="1 4">Belongs to the Glu/Leu/Phe/Val dehydrogenases family.</text>
</comment>
<dbReference type="Pfam" id="PF00208">
    <property type="entry name" value="ELFV_dehydrog"/>
    <property type="match status" value="1"/>
</dbReference>
<dbReference type="InterPro" id="IPR056365">
    <property type="entry name" value="NAD-GDH_2nd"/>
</dbReference>
<evidence type="ECO:0000256" key="2">
    <source>
        <dbReference type="ARBA" id="ARBA00023002"/>
    </source>
</evidence>
<dbReference type="Proteomes" id="UP000654370">
    <property type="component" value="Unassembled WGS sequence"/>
</dbReference>
<dbReference type="Gene3D" id="3.40.50.720">
    <property type="entry name" value="NAD(P)-binding Rossmann-like Domain"/>
    <property type="match status" value="1"/>
</dbReference>
<evidence type="ECO:0000256" key="1">
    <source>
        <dbReference type="ARBA" id="ARBA00006382"/>
    </source>
</evidence>
<dbReference type="InterPro" id="IPR016210">
    <property type="entry name" value="NAD-GDH_euk"/>
</dbReference>
<evidence type="ECO:0000259" key="5">
    <source>
        <dbReference type="SMART" id="SM00839"/>
    </source>
</evidence>
<reference evidence="6" key="1">
    <citation type="submission" date="2020-12" db="EMBL/GenBank/DDBJ databases">
        <title>Metabolic potential, ecology and presence of endohyphal bacteria is reflected in genomic diversity of Mucoromycotina.</title>
        <authorList>
            <person name="Muszewska A."/>
            <person name="Okrasinska A."/>
            <person name="Steczkiewicz K."/>
            <person name="Drgas O."/>
            <person name="Orlowska M."/>
            <person name="Perlinska-Lenart U."/>
            <person name="Aleksandrzak-Piekarczyk T."/>
            <person name="Szatraj K."/>
            <person name="Zielenkiewicz U."/>
            <person name="Pilsyk S."/>
            <person name="Malc E."/>
            <person name="Mieczkowski P."/>
            <person name="Kruszewska J.S."/>
            <person name="Biernat P."/>
            <person name="Pawlowska J."/>
        </authorList>
    </citation>
    <scope>NUCLEOTIDE SEQUENCE</scope>
    <source>
        <strain evidence="6">WA0000067209</strain>
    </source>
</reference>
<dbReference type="InterPro" id="IPR055480">
    <property type="entry name" value="NAD-GDH_N"/>
</dbReference>